<dbReference type="RefSeq" id="WP_050074356.1">
    <property type="nucleotide sequence ID" value="NZ_CPZJ01000019.1"/>
</dbReference>
<sequence>MKISRPFTTVKKPHDTINKGTTLTEIIMWMVIAGVVMAAVYAASKGAFSTSDTSKELNAYNDMMAKTPRLLKNAGQYPYNGSADMTGTYIVMASGAPAGLTLVGTASSGSAGLTNTYGGDVSLTPVASSGGQKSGFSLTTAAIPQDACTVIATTLSSGANVVTTKVNGTSTSGPLTSAKAVQQCTADSGSTGNNTLIFISQS</sequence>
<evidence type="ECO:0000313" key="4">
    <source>
        <dbReference type="EMBL" id="CNG45601.1"/>
    </source>
</evidence>
<dbReference type="SUPFAM" id="SSF54523">
    <property type="entry name" value="Pili subunits"/>
    <property type="match status" value="1"/>
</dbReference>
<evidence type="ECO:0000256" key="2">
    <source>
        <dbReference type="SAM" id="Phobius"/>
    </source>
</evidence>
<comment type="subcellular location">
    <subcellularLocation>
        <location evidence="1">Membrane</location>
    </subcellularLocation>
</comment>
<evidence type="ECO:0000256" key="1">
    <source>
        <dbReference type="ARBA" id="ARBA00004370"/>
    </source>
</evidence>
<gene>
    <name evidence="4" type="ORF">ERS008530_03794</name>
</gene>
<dbReference type="OrthoDB" id="6045457at2"/>
<feature type="domain" description="Type 4 secretion system PilS N-terminal" evidence="3">
    <location>
        <begin position="52"/>
        <end position="200"/>
    </location>
</feature>
<keyword evidence="2" id="KW-1133">Transmembrane helix</keyword>
<feature type="transmembrane region" description="Helical" evidence="2">
    <location>
        <begin position="21"/>
        <end position="43"/>
    </location>
</feature>
<organism evidence="4 5">
    <name type="scientific">Yersinia intermedia</name>
    <dbReference type="NCBI Taxonomy" id="631"/>
    <lineage>
        <taxon>Bacteria</taxon>
        <taxon>Pseudomonadati</taxon>
        <taxon>Pseudomonadota</taxon>
        <taxon>Gammaproteobacteria</taxon>
        <taxon>Enterobacterales</taxon>
        <taxon>Yersiniaceae</taxon>
        <taxon>Yersinia</taxon>
    </lineage>
</organism>
<keyword evidence="2" id="KW-0472">Membrane</keyword>
<proteinExistence type="predicted"/>
<evidence type="ECO:0000259" key="3">
    <source>
        <dbReference type="Pfam" id="PF08805"/>
    </source>
</evidence>
<keyword evidence="2" id="KW-0812">Transmembrane</keyword>
<reference evidence="4 5" key="1">
    <citation type="submission" date="2015-03" db="EMBL/GenBank/DDBJ databases">
        <authorList>
            <person name="Murphy D."/>
        </authorList>
    </citation>
    <scope>NUCLEOTIDE SEQUENCE [LARGE SCALE GENOMIC DNA]</scope>
    <source>
        <strain evidence="4 5">BR165/97</strain>
    </source>
</reference>
<dbReference type="Proteomes" id="UP000038750">
    <property type="component" value="Unassembled WGS sequence"/>
</dbReference>
<dbReference type="Gene3D" id="3.30.1690.10">
    <property type="entry name" value="TcpA-like pilin"/>
    <property type="match status" value="1"/>
</dbReference>
<dbReference type="InterPro" id="IPR014911">
    <property type="entry name" value="PilS_N"/>
</dbReference>
<dbReference type="InterPro" id="IPR045584">
    <property type="entry name" value="Pilin-like"/>
</dbReference>
<dbReference type="GO" id="GO:0016020">
    <property type="term" value="C:membrane"/>
    <property type="evidence" value="ECO:0007669"/>
    <property type="project" value="UniProtKB-SubCell"/>
</dbReference>
<dbReference type="Pfam" id="PF08805">
    <property type="entry name" value="PilS"/>
    <property type="match status" value="1"/>
</dbReference>
<dbReference type="AlphaFoldDB" id="A0A0T9MT90"/>
<name>A0A0T9MT90_YERIN</name>
<dbReference type="EMBL" id="CPZJ01000019">
    <property type="protein sequence ID" value="CNG45601.1"/>
    <property type="molecule type" value="Genomic_DNA"/>
</dbReference>
<accession>A0A0T9MT90</accession>
<protein>
    <submittedName>
        <fullName evidence="4">Putative type IV prepilin</fullName>
    </submittedName>
</protein>
<evidence type="ECO:0000313" key="5">
    <source>
        <dbReference type="Proteomes" id="UP000038750"/>
    </source>
</evidence>